<organism evidence="4 5">
    <name type="scientific">Blastococcus carthaginiensis</name>
    <dbReference type="NCBI Taxonomy" id="3050034"/>
    <lineage>
        <taxon>Bacteria</taxon>
        <taxon>Bacillati</taxon>
        <taxon>Actinomycetota</taxon>
        <taxon>Actinomycetes</taxon>
        <taxon>Geodermatophilales</taxon>
        <taxon>Geodermatophilaceae</taxon>
        <taxon>Blastococcus</taxon>
    </lineage>
</organism>
<evidence type="ECO:0000313" key="4">
    <source>
        <dbReference type="EMBL" id="MDP5182626.1"/>
    </source>
</evidence>
<dbReference type="EMBL" id="JASNFN010000006">
    <property type="protein sequence ID" value="MDP5182626.1"/>
    <property type="molecule type" value="Genomic_DNA"/>
</dbReference>
<keyword evidence="5" id="KW-1185">Reference proteome</keyword>
<dbReference type="InterPro" id="IPR020904">
    <property type="entry name" value="Sc_DH/Rdtase_CS"/>
</dbReference>
<dbReference type="PANTHER" id="PTHR44196:SF1">
    <property type="entry name" value="DEHYDROGENASE_REDUCTASE SDR FAMILY MEMBER 7B"/>
    <property type="match status" value="1"/>
</dbReference>
<protein>
    <submittedName>
        <fullName evidence="4">SDR family oxidoreductase</fullName>
    </submittedName>
</protein>
<comment type="similarity">
    <text evidence="1 3">Belongs to the short-chain dehydrogenases/reductases (SDR) family.</text>
</comment>
<dbReference type="SUPFAM" id="SSF51735">
    <property type="entry name" value="NAD(P)-binding Rossmann-fold domains"/>
    <property type="match status" value="1"/>
</dbReference>
<evidence type="ECO:0000256" key="3">
    <source>
        <dbReference type="RuleBase" id="RU000363"/>
    </source>
</evidence>
<dbReference type="PRINTS" id="PR00080">
    <property type="entry name" value="SDRFAMILY"/>
</dbReference>
<name>A0ABT9IAM6_9ACTN</name>
<keyword evidence="2" id="KW-0560">Oxidoreductase</keyword>
<accession>A0ABT9IAM6</accession>
<reference evidence="5" key="1">
    <citation type="submission" date="2023-05" db="EMBL/GenBank/DDBJ databases">
        <title>Draft genome of Pseudofrankia sp. BMG5.37.</title>
        <authorList>
            <person name="Gtari M."/>
            <person name="Ghodhbane F."/>
            <person name="Sbissi I."/>
        </authorList>
    </citation>
    <scope>NUCLEOTIDE SEQUENCE [LARGE SCALE GENOMIC DNA]</scope>
    <source>
        <strain evidence="5">BMG 814</strain>
    </source>
</reference>
<dbReference type="InterPro" id="IPR036291">
    <property type="entry name" value="NAD(P)-bd_dom_sf"/>
</dbReference>
<evidence type="ECO:0000256" key="2">
    <source>
        <dbReference type="ARBA" id="ARBA00023002"/>
    </source>
</evidence>
<dbReference type="NCBIfam" id="NF005495">
    <property type="entry name" value="PRK07109.1"/>
    <property type="match status" value="1"/>
</dbReference>
<dbReference type="Gene3D" id="3.40.50.720">
    <property type="entry name" value="NAD(P)-binding Rossmann-like Domain"/>
    <property type="match status" value="1"/>
</dbReference>
<evidence type="ECO:0000256" key="1">
    <source>
        <dbReference type="ARBA" id="ARBA00006484"/>
    </source>
</evidence>
<dbReference type="PRINTS" id="PR00081">
    <property type="entry name" value="GDHRDH"/>
</dbReference>
<gene>
    <name evidence="4" type="ORF">QOZ88_08235</name>
</gene>
<proteinExistence type="inferred from homology"/>
<comment type="caution">
    <text evidence="4">The sequence shown here is derived from an EMBL/GenBank/DDBJ whole genome shotgun (WGS) entry which is preliminary data.</text>
</comment>
<dbReference type="PANTHER" id="PTHR44196">
    <property type="entry name" value="DEHYDROGENASE/REDUCTASE SDR FAMILY MEMBER 7B"/>
    <property type="match status" value="1"/>
</dbReference>
<dbReference type="Pfam" id="PF00106">
    <property type="entry name" value="adh_short"/>
    <property type="match status" value="1"/>
</dbReference>
<sequence length="326" mass="33832">MSRGVDLDGAAVVVTGASSGIGRAAAQRFAGRGANVVLAARGGPSLDAAAAECRAAGARAVAVPTDVADSEAVEALARRAVTAFGRIDVWVNAAAVMAYGAIGEVPVDVQRRIIEVNLLGTMQGARAALPVLKRQGRGVIINIASLYAKMTSPYVSAYATSKFGIVGFSEVLRQELKQDRGIHVCTILPGSIDTPIFRHAANYTGRTIKPVPPVSSPTRVARAVVRCAEHPRREVTVGQLHHLGSWGHALLPRTYSELAPLAMRFVALGKQPAPADDGNVFTPQPDLDAVRGGWPNRAARAAVGVGAVVAAAGALGALRRAVERAP</sequence>
<dbReference type="Proteomes" id="UP001233673">
    <property type="component" value="Unassembled WGS sequence"/>
</dbReference>
<dbReference type="RefSeq" id="WP_305999309.1">
    <property type="nucleotide sequence ID" value="NZ_JASNFN010000006.1"/>
</dbReference>
<evidence type="ECO:0000313" key="5">
    <source>
        <dbReference type="Proteomes" id="UP001233673"/>
    </source>
</evidence>
<dbReference type="NCBIfam" id="NF004792">
    <property type="entry name" value="PRK06139.1"/>
    <property type="match status" value="1"/>
</dbReference>
<dbReference type="InterPro" id="IPR002347">
    <property type="entry name" value="SDR_fam"/>
</dbReference>
<dbReference type="PROSITE" id="PS00061">
    <property type="entry name" value="ADH_SHORT"/>
    <property type="match status" value="1"/>
</dbReference>